<name>A0A927CE87_9BACL</name>
<keyword evidence="2" id="KW-1185">Reference proteome</keyword>
<dbReference type="Pfam" id="PF13416">
    <property type="entry name" value="SBP_bac_8"/>
    <property type="match status" value="1"/>
</dbReference>
<dbReference type="Gene3D" id="3.40.190.10">
    <property type="entry name" value="Periplasmic binding protein-like II"/>
    <property type="match status" value="1"/>
</dbReference>
<gene>
    <name evidence="1" type="ORF">IDH45_25065</name>
</gene>
<protein>
    <submittedName>
        <fullName evidence="1">Sugar ABC transporter substrate-binding protein</fullName>
    </submittedName>
</protein>
<dbReference type="PANTHER" id="PTHR43649:SF12">
    <property type="entry name" value="DIACETYLCHITOBIOSE BINDING PROTEIN DASA"/>
    <property type="match status" value="1"/>
</dbReference>
<dbReference type="EMBL" id="JACXJA010000040">
    <property type="protein sequence ID" value="MBD2865257.1"/>
    <property type="molecule type" value="Genomic_DNA"/>
</dbReference>
<dbReference type="InterPro" id="IPR006059">
    <property type="entry name" value="SBP"/>
</dbReference>
<dbReference type="InterPro" id="IPR050490">
    <property type="entry name" value="Bact_solute-bd_prot1"/>
</dbReference>
<sequence length="439" mass="47400">MEGFEVNKKSFVVLSSVLALSIAGCSSSTENPDNGGGTSPAKTVSLKIGLPGAYDVTKKEIIDGFIAKNPNIKVEVQDAPWGDFVAKIATQIAGNTTPDVWLQENAVILGYGKRGVAQDLSAYIQRDLKEADYIPGLFAAKTPEGKVWGVPHGINPIALAYNKKAFTDAGVQLPTDNWTYNDLIEASKKMTKAGSDGKPASFGFIGSSSITQGWFPWIKQAGGQALDSTLTKSMFNDPKTITGLKQLAEGIKQGYFTNNDFLKANGGEVQTFATGKAAMYFLQYSNQVTMNKSFPDADWDVVKIPKGVDGKRYVPMVTNSWLISSKAKQEVKDAAWEFLKYYLGEEAQTILANSGAALPVKKSAMQAVEKMSGKPANKKAFTDGIAEGGVTLDENASWNEWRGAAQPIINDIVVNFNISAEEGVKQIHEKVQTVLDNNK</sequence>
<reference evidence="1" key="1">
    <citation type="submission" date="2020-09" db="EMBL/GenBank/DDBJ databases">
        <title>A novel bacterium of genus Paenibacillus, isolated from South China Sea.</title>
        <authorList>
            <person name="Huang H."/>
            <person name="Mo K."/>
            <person name="Hu Y."/>
        </authorList>
    </citation>
    <scope>NUCLEOTIDE SEQUENCE</scope>
    <source>
        <strain evidence="1">IB182363</strain>
    </source>
</reference>
<dbReference type="SUPFAM" id="SSF53850">
    <property type="entry name" value="Periplasmic binding protein-like II"/>
    <property type="match status" value="1"/>
</dbReference>
<evidence type="ECO:0000313" key="1">
    <source>
        <dbReference type="EMBL" id="MBD2865257.1"/>
    </source>
</evidence>
<evidence type="ECO:0000313" key="2">
    <source>
        <dbReference type="Proteomes" id="UP000639396"/>
    </source>
</evidence>
<dbReference type="AlphaFoldDB" id="A0A927CE87"/>
<comment type="caution">
    <text evidence="1">The sequence shown here is derived from an EMBL/GenBank/DDBJ whole genome shotgun (WGS) entry which is preliminary data.</text>
</comment>
<dbReference type="PANTHER" id="PTHR43649">
    <property type="entry name" value="ARABINOSE-BINDING PROTEIN-RELATED"/>
    <property type="match status" value="1"/>
</dbReference>
<proteinExistence type="predicted"/>
<dbReference type="CDD" id="cd13585">
    <property type="entry name" value="PBP2_TMBP_like"/>
    <property type="match status" value="1"/>
</dbReference>
<dbReference type="Proteomes" id="UP000639396">
    <property type="component" value="Unassembled WGS sequence"/>
</dbReference>
<accession>A0A927CE87</accession>
<organism evidence="1 2">
    <name type="scientific">Paenibacillus oceani</name>
    <dbReference type="NCBI Taxonomy" id="2772510"/>
    <lineage>
        <taxon>Bacteria</taxon>
        <taxon>Bacillati</taxon>
        <taxon>Bacillota</taxon>
        <taxon>Bacilli</taxon>
        <taxon>Bacillales</taxon>
        <taxon>Paenibacillaceae</taxon>
        <taxon>Paenibacillus</taxon>
    </lineage>
</organism>